<dbReference type="SFLD" id="SFLDG01111">
    <property type="entry name" value="Uncharacterised_Radical_SAM_Su"/>
    <property type="match status" value="1"/>
</dbReference>
<evidence type="ECO:0000259" key="7">
    <source>
        <dbReference type="PROSITE" id="PS51918"/>
    </source>
</evidence>
<organism evidence="8 9">
    <name type="scientific">Orenia marismortui</name>
    <dbReference type="NCBI Taxonomy" id="46469"/>
    <lineage>
        <taxon>Bacteria</taxon>
        <taxon>Bacillati</taxon>
        <taxon>Bacillota</taxon>
        <taxon>Clostridia</taxon>
        <taxon>Halanaerobiales</taxon>
        <taxon>Halobacteroidaceae</taxon>
        <taxon>Orenia</taxon>
    </lineage>
</organism>
<evidence type="ECO:0000313" key="9">
    <source>
        <dbReference type="Proteomes" id="UP000295832"/>
    </source>
</evidence>
<evidence type="ECO:0000256" key="1">
    <source>
        <dbReference type="ARBA" id="ARBA00001966"/>
    </source>
</evidence>
<keyword evidence="5" id="KW-0408">Iron</keyword>
<dbReference type="PROSITE" id="PS51918">
    <property type="entry name" value="RADICAL_SAM"/>
    <property type="match status" value="1"/>
</dbReference>
<evidence type="ECO:0000256" key="5">
    <source>
        <dbReference type="ARBA" id="ARBA00023004"/>
    </source>
</evidence>
<dbReference type="CDD" id="cd01335">
    <property type="entry name" value="Radical_SAM"/>
    <property type="match status" value="1"/>
</dbReference>
<gene>
    <name evidence="8" type="ORF">C7959_11443</name>
</gene>
<dbReference type="InterPro" id="IPR013785">
    <property type="entry name" value="Aldolase_TIM"/>
</dbReference>
<dbReference type="RefSeq" id="WP_134116869.1">
    <property type="nucleotide sequence ID" value="NZ_SOEG01000014.1"/>
</dbReference>
<dbReference type="STRING" id="926561.GCA_000379025_01114"/>
<dbReference type="InterPro" id="IPR023821">
    <property type="entry name" value="rSAM_TatD-assoc"/>
</dbReference>
<evidence type="ECO:0000256" key="2">
    <source>
        <dbReference type="ARBA" id="ARBA00022485"/>
    </source>
</evidence>
<keyword evidence="2" id="KW-0004">4Fe-4S</keyword>
<keyword evidence="9" id="KW-1185">Reference proteome</keyword>
<protein>
    <submittedName>
        <fullName evidence="8">TatD family-associated radical SAM protein</fullName>
    </submittedName>
</protein>
<sequence>MTISYQLGNSLYLNLTNRCTNNCRFCVRRFKKGVGEYDLWLDKEPTFKEVIESIGDDVKYYEFIFCGYGEPLIKLGLLKKVASYLKENYPEIPIRINTNGQANLIHNKNVLVELESIIDSISISLNAHNAIIYEEICQPQFDESFKHVINFIIEATEYIPNVITSIVTYPGVDVDKCFELAERLGVRLKVREF</sequence>
<dbReference type="Pfam" id="PF04055">
    <property type="entry name" value="Radical_SAM"/>
    <property type="match status" value="1"/>
</dbReference>
<dbReference type="AlphaFoldDB" id="A0A4R8GY29"/>
<dbReference type="Proteomes" id="UP000295832">
    <property type="component" value="Unassembled WGS sequence"/>
</dbReference>
<dbReference type="Gene3D" id="3.20.20.70">
    <property type="entry name" value="Aldolase class I"/>
    <property type="match status" value="1"/>
</dbReference>
<proteinExistence type="predicted"/>
<accession>A0A4R8GY29</accession>
<evidence type="ECO:0000256" key="3">
    <source>
        <dbReference type="ARBA" id="ARBA00022691"/>
    </source>
</evidence>
<keyword evidence="4" id="KW-0479">Metal-binding</keyword>
<keyword evidence="6" id="KW-0411">Iron-sulfur</keyword>
<evidence type="ECO:0000256" key="6">
    <source>
        <dbReference type="ARBA" id="ARBA00023014"/>
    </source>
</evidence>
<evidence type="ECO:0000256" key="4">
    <source>
        <dbReference type="ARBA" id="ARBA00022723"/>
    </source>
</evidence>
<name>A0A4R8GY29_9FIRM</name>
<dbReference type="SUPFAM" id="SSF102114">
    <property type="entry name" value="Radical SAM enzymes"/>
    <property type="match status" value="1"/>
</dbReference>
<evidence type="ECO:0000313" key="8">
    <source>
        <dbReference type="EMBL" id="TDX51295.1"/>
    </source>
</evidence>
<comment type="caution">
    <text evidence="8">The sequence shown here is derived from an EMBL/GenBank/DDBJ whole genome shotgun (WGS) entry which is preliminary data.</text>
</comment>
<feature type="domain" description="Radical SAM core" evidence="7">
    <location>
        <begin position="5"/>
        <end position="193"/>
    </location>
</feature>
<dbReference type="EMBL" id="SOEG01000014">
    <property type="protein sequence ID" value="TDX51295.1"/>
    <property type="molecule type" value="Genomic_DNA"/>
</dbReference>
<dbReference type="PANTHER" id="PTHR43787:SF3">
    <property type="entry name" value="ARYLSULFATASE REGULATORY PROTEIN"/>
    <property type="match status" value="1"/>
</dbReference>
<dbReference type="InterPro" id="IPR058240">
    <property type="entry name" value="rSAM_sf"/>
</dbReference>
<comment type="cofactor">
    <cofactor evidence="1">
        <name>[4Fe-4S] cluster</name>
        <dbReference type="ChEBI" id="CHEBI:49883"/>
    </cofactor>
</comment>
<dbReference type="GO" id="GO:0051539">
    <property type="term" value="F:4 iron, 4 sulfur cluster binding"/>
    <property type="evidence" value="ECO:0007669"/>
    <property type="project" value="UniProtKB-KW"/>
</dbReference>
<dbReference type="InterPro" id="IPR007197">
    <property type="entry name" value="rSAM"/>
</dbReference>
<keyword evidence="3" id="KW-0949">S-adenosyl-L-methionine</keyword>
<dbReference type="PANTHER" id="PTHR43787">
    <property type="entry name" value="FEMO COFACTOR BIOSYNTHESIS PROTEIN NIFB-RELATED"/>
    <property type="match status" value="1"/>
</dbReference>
<dbReference type="GO" id="GO:0003824">
    <property type="term" value="F:catalytic activity"/>
    <property type="evidence" value="ECO:0007669"/>
    <property type="project" value="InterPro"/>
</dbReference>
<dbReference type="NCBIfam" id="TIGR04038">
    <property type="entry name" value="tatD_link_rSAM"/>
    <property type="match status" value="1"/>
</dbReference>
<dbReference type="SFLD" id="SFLDS00029">
    <property type="entry name" value="Radical_SAM"/>
    <property type="match status" value="1"/>
</dbReference>
<reference evidence="8 9" key="1">
    <citation type="submission" date="2019-03" db="EMBL/GenBank/DDBJ databases">
        <title>Subsurface microbial communities from deep shales in Ohio and West Virginia, USA.</title>
        <authorList>
            <person name="Wrighton K."/>
        </authorList>
    </citation>
    <scope>NUCLEOTIDE SEQUENCE [LARGE SCALE GENOMIC DNA]</scope>
    <source>
        <strain evidence="8 9">MSL 6dP</strain>
    </source>
</reference>
<dbReference type="GO" id="GO:0046872">
    <property type="term" value="F:metal ion binding"/>
    <property type="evidence" value="ECO:0007669"/>
    <property type="project" value="UniProtKB-KW"/>
</dbReference>